<dbReference type="InterPro" id="IPR046363">
    <property type="entry name" value="MS_N_TIM-barrel_dom"/>
</dbReference>
<evidence type="ECO:0000256" key="4">
    <source>
        <dbReference type="ARBA" id="ARBA00022532"/>
    </source>
</evidence>
<dbReference type="GO" id="GO:0004474">
    <property type="term" value="F:malate synthase activity"/>
    <property type="evidence" value="ECO:0007669"/>
    <property type="project" value="UniProtKB-EC"/>
</dbReference>
<dbReference type="AlphaFoldDB" id="A0ABD3RRX2"/>
<dbReference type="InterPro" id="IPR011076">
    <property type="entry name" value="Malate_synth_sf"/>
</dbReference>
<proteinExistence type="inferred from homology"/>
<evidence type="ECO:0000256" key="5">
    <source>
        <dbReference type="ARBA" id="ARBA00022679"/>
    </source>
</evidence>
<feature type="region of interest" description="Disordered" evidence="8">
    <location>
        <begin position="1"/>
        <end position="22"/>
    </location>
</feature>
<dbReference type="GO" id="GO:0006097">
    <property type="term" value="P:glyoxylate cycle"/>
    <property type="evidence" value="ECO:0007669"/>
    <property type="project" value="UniProtKB-KW"/>
</dbReference>
<evidence type="ECO:0000313" key="12">
    <source>
        <dbReference type="Proteomes" id="UP001530377"/>
    </source>
</evidence>
<dbReference type="PANTHER" id="PTHR42902:SF1">
    <property type="entry name" value="MALATE SYNTHASE 1-RELATED"/>
    <property type="match status" value="1"/>
</dbReference>
<dbReference type="SUPFAM" id="SSF51645">
    <property type="entry name" value="Malate synthase G"/>
    <property type="match status" value="1"/>
</dbReference>
<dbReference type="Proteomes" id="UP001530377">
    <property type="component" value="Unassembled WGS sequence"/>
</dbReference>
<reference evidence="11 12" key="1">
    <citation type="submission" date="2024-10" db="EMBL/GenBank/DDBJ databases">
        <title>Updated reference genomes for cyclostephanoid diatoms.</title>
        <authorList>
            <person name="Roberts W.R."/>
            <person name="Alverson A.J."/>
        </authorList>
    </citation>
    <scope>NUCLEOTIDE SEQUENCE [LARGE SCALE GENOMIC DNA]</scope>
    <source>
        <strain evidence="11 12">AJA228-03</strain>
    </source>
</reference>
<name>A0ABD3RRX2_9STRA</name>
<dbReference type="InterPro" id="IPR044856">
    <property type="entry name" value="Malate_synth_C_sf"/>
</dbReference>
<keyword evidence="4" id="KW-0816">Tricarboxylic acid cycle</keyword>
<keyword evidence="3" id="KW-0329">Glyoxylate bypass</keyword>
<dbReference type="NCBIfam" id="TIGR01344">
    <property type="entry name" value="malate_syn_A"/>
    <property type="match status" value="1"/>
</dbReference>
<dbReference type="Gene3D" id="1.20.1220.12">
    <property type="entry name" value="Malate synthase, domain III"/>
    <property type="match status" value="1"/>
</dbReference>
<evidence type="ECO:0000259" key="10">
    <source>
        <dbReference type="Pfam" id="PF20659"/>
    </source>
</evidence>
<dbReference type="Pfam" id="PF20659">
    <property type="entry name" value="MS_C"/>
    <property type="match status" value="1"/>
</dbReference>
<evidence type="ECO:0000259" key="9">
    <source>
        <dbReference type="Pfam" id="PF01274"/>
    </source>
</evidence>
<dbReference type="PANTHER" id="PTHR42902">
    <property type="entry name" value="MALATE SYNTHASE"/>
    <property type="match status" value="1"/>
</dbReference>
<accession>A0ABD3RRX2</accession>
<feature type="domain" description="Malate synthase TIM barrel" evidence="9">
    <location>
        <begin position="218"/>
        <end position="465"/>
    </location>
</feature>
<dbReference type="InterPro" id="IPR048355">
    <property type="entry name" value="MS_C"/>
</dbReference>
<dbReference type="Pfam" id="PF01274">
    <property type="entry name" value="MS_TIM-barrel"/>
    <property type="match status" value="1"/>
</dbReference>
<dbReference type="EMBL" id="JALLPB020000186">
    <property type="protein sequence ID" value="KAL3815697.1"/>
    <property type="molecule type" value="Genomic_DNA"/>
</dbReference>
<dbReference type="EC" id="2.3.3.9" evidence="2"/>
<organism evidence="11 12">
    <name type="scientific">Cyclostephanos tholiformis</name>
    <dbReference type="NCBI Taxonomy" id="382380"/>
    <lineage>
        <taxon>Eukaryota</taxon>
        <taxon>Sar</taxon>
        <taxon>Stramenopiles</taxon>
        <taxon>Ochrophyta</taxon>
        <taxon>Bacillariophyta</taxon>
        <taxon>Coscinodiscophyceae</taxon>
        <taxon>Thalassiosirophycidae</taxon>
        <taxon>Stephanodiscales</taxon>
        <taxon>Stephanodiscaceae</taxon>
        <taxon>Cyclostephanos</taxon>
    </lineage>
</organism>
<protein>
    <recommendedName>
        <fullName evidence="2">malate synthase</fullName>
        <ecNumber evidence="2">2.3.3.9</ecNumber>
    </recommendedName>
</protein>
<feature type="compositionally biased region" description="Basic and acidic residues" evidence="8">
    <location>
        <begin position="1"/>
        <end position="19"/>
    </location>
</feature>
<evidence type="ECO:0000256" key="2">
    <source>
        <dbReference type="ARBA" id="ARBA00012636"/>
    </source>
</evidence>
<feature type="region of interest" description="Disordered" evidence="8">
    <location>
        <begin position="107"/>
        <end position="132"/>
    </location>
</feature>
<evidence type="ECO:0000256" key="7">
    <source>
        <dbReference type="PIRSR" id="PIRSR601465-50"/>
    </source>
</evidence>
<evidence type="ECO:0000256" key="8">
    <source>
        <dbReference type="SAM" id="MobiDB-lite"/>
    </source>
</evidence>
<feature type="active site" description="Proton acceptor" evidence="7">
    <location>
        <position position="222"/>
    </location>
</feature>
<dbReference type="CDD" id="cd00727">
    <property type="entry name" value="malate_synt_A"/>
    <property type="match status" value="1"/>
</dbReference>
<dbReference type="GO" id="GO:0006099">
    <property type="term" value="P:tricarboxylic acid cycle"/>
    <property type="evidence" value="ECO:0007669"/>
    <property type="project" value="UniProtKB-KW"/>
</dbReference>
<comment type="similarity">
    <text evidence="1">Belongs to the malate synthase family.</text>
</comment>
<sequence length="609" mass="67707">MAMRDGLKTERGGRGGTSEHHRRQGFIIDVGHRAQQAPNATLHPFTMEARSTSVVVEVHAPICAAAAEILTPDSLRFFEDRRRALLVARTSRALEFDSGALPHFDRAASAASGGGGGMSMREPHSHATDDPHWRCAPIPDDVKDRRVEITGPVDRKMVINGLNSGANVYMADFEDSTSPTWSNLTEGQRNLRDAVRGKITYTNPSTGKVYALKEKTSVLFVRPRGWHLDEAHVTVNGRVASGGLFDFGLYFFHNVHALLQKGSRPYFYLPKLEDYLEARLWNDVFRAAQGYFGVPSGTIRATVLLETITAAFQMEEILYELRAHSLGLNCGRWDYLFSYIKKFKCHGDKIAPDRSHLTMTDTPLLRAYVDRLIYICHKRGTFAMGGMAAQIPIKGNPTENDAAMARIKKDKIREVLAGHDGTWVAHPALVSLAKSVFDEYMPTPNQIDKSPALSGKDVTEAELLKLRVVPKGEAITSDGLQKGVSIVLAYSEAWLRGIGCIPLNHHMEDAATAEISRVQIWQWKYHGVKTEDNGEVITAARISKLVHDEVKRVTGGEDKGKWYLAGKLVEDMLTKDKLDDFLTTVCYPHILTTKYEGDVIPEDDPVSKL</sequence>
<feature type="compositionally biased region" description="Basic and acidic residues" evidence="8">
    <location>
        <begin position="121"/>
        <end position="132"/>
    </location>
</feature>
<keyword evidence="12" id="KW-1185">Reference proteome</keyword>
<evidence type="ECO:0000313" key="11">
    <source>
        <dbReference type="EMBL" id="KAL3815697.1"/>
    </source>
</evidence>
<dbReference type="FunFam" id="1.20.1220.12:FF:000001">
    <property type="entry name" value="Malate synthase"/>
    <property type="match status" value="1"/>
</dbReference>
<keyword evidence="5" id="KW-0808">Transferase</keyword>
<feature type="domain" description="Malate synthase C-terminal" evidence="10">
    <location>
        <begin position="475"/>
        <end position="590"/>
    </location>
</feature>
<dbReference type="Gene3D" id="3.20.20.360">
    <property type="entry name" value="Malate synthase, domain 3"/>
    <property type="match status" value="1"/>
</dbReference>
<feature type="active site" description="Proton donor" evidence="7">
    <location>
        <position position="509"/>
    </location>
</feature>
<dbReference type="FunFam" id="3.20.20.360:FF:000001">
    <property type="entry name" value="Malate synthase"/>
    <property type="match status" value="1"/>
</dbReference>
<evidence type="ECO:0000256" key="6">
    <source>
        <dbReference type="ARBA" id="ARBA00047918"/>
    </source>
</evidence>
<evidence type="ECO:0000256" key="3">
    <source>
        <dbReference type="ARBA" id="ARBA00022435"/>
    </source>
</evidence>
<gene>
    <name evidence="11" type="ORF">ACHAXA_004877</name>
</gene>
<dbReference type="InterPro" id="IPR006252">
    <property type="entry name" value="Malate_synthA"/>
</dbReference>
<dbReference type="InterPro" id="IPR001465">
    <property type="entry name" value="Malate_synthase_TIM"/>
</dbReference>
<comment type="catalytic activity">
    <reaction evidence="6">
        <text>glyoxylate + acetyl-CoA + H2O = (S)-malate + CoA + H(+)</text>
        <dbReference type="Rhea" id="RHEA:18181"/>
        <dbReference type="ChEBI" id="CHEBI:15377"/>
        <dbReference type="ChEBI" id="CHEBI:15378"/>
        <dbReference type="ChEBI" id="CHEBI:15589"/>
        <dbReference type="ChEBI" id="CHEBI:36655"/>
        <dbReference type="ChEBI" id="CHEBI:57287"/>
        <dbReference type="ChEBI" id="CHEBI:57288"/>
        <dbReference type="EC" id="2.3.3.9"/>
    </reaction>
</comment>
<evidence type="ECO:0000256" key="1">
    <source>
        <dbReference type="ARBA" id="ARBA00006394"/>
    </source>
</evidence>
<comment type="caution">
    <text evidence="11">The sequence shown here is derived from an EMBL/GenBank/DDBJ whole genome shotgun (WGS) entry which is preliminary data.</text>
</comment>